<dbReference type="EMBL" id="AEDQ01000017">
    <property type="protein sequence ID" value="EFL44265.1"/>
    <property type="molecule type" value="Genomic_DNA"/>
</dbReference>
<dbReference type="GO" id="GO:0008662">
    <property type="term" value="F:1-phosphofructokinase activity"/>
    <property type="evidence" value="ECO:0007669"/>
    <property type="project" value="UniProtKB-EC"/>
</dbReference>
<dbReference type="Proteomes" id="UP000004431">
    <property type="component" value="Unassembled WGS sequence"/>
</dbReference>
<dbReference type="InterPro" id="IPR029056">
    <property type="entry name" value="Ribokinase-like"/>
</dbReference>
<evidence type="ECO:0000256" key="5">
    <source>
        <dbReference type="ARBA" id="ARBA00022840"/>
    </source>
</evidence>
<dbReference type="NCBIfam" id="TIGR03168">
    <property type="entry name" value="1-PFK"/>
    <property type="match status" value="1"/>
</dbReference>
<evidence type="ECO:0000259" key="7">
    <source>
        <dbReference type="Pfam" id="PF00294"/>
    </source>
</evidence>
<keyword evidence="4" id="KW-0418">Kinase</keyword>
<name>A0ABP2J4W5_9ACTN</name>
<comment type="similarity">
    <text evidence="1">Belongs to the carbohydrate kinase PfkB family.</text>
</comment>
<feature type="domain" description="Carbohydrate kinase PfkB" evidence="7">
    <location>
        <begin position="35"/>
        <end position="313"/>
    </location>
</feature>
<evidence type="ECO:0000256" key="4">
    <source>
        <dbReference type="ARBA" id="ARBA00022777"/>
    </source>
</evidence>
<dbReference type="Pfam" id="PF00294">
    <property type="entry name" value="PfkB"/>
    <property type="match status" value="1"/>
</dbReference>
<evidence type="ECO:0000256" key="6">
    <source>
        <dbReference type="PIRNR" id="PIRNR000535"/>
    </source>
</evidence>
<proteinExistence type="inferred from homology"/>
<dbReference type="Gene3D" id="3.40.1190.20">
    <property type="match status" value="1"/>
</dbReference>
<dbReference type="PANTHER" id="PTHR46566">
    <property type="entry name" value="1-PHOSPHOFRUCTOKINASE-RELATED"/>
    <property type="match status" value="1"/>
</dbReference>
<dbReference type="EC" id="2.7.1.56" evidence="8"/>
<accession>A0ABP2J4W5</accession>
<evidence type="ECO:0000256" key="2">
    <source>
        <dbReference type="ARBA" id="ARBA00022679"/>
    </source>
</evidence>
<dbReference type="InterPro" id="IPR022463">
    <property type="entry name" value="1-PFruKinase"/>
</dbReference>
<dbReference type="PANTHER" id="PTHR46566:SF1">
    <property type="entry name" value="1-PHOSPHOFRUCTOKINASE"/>
    <property type="match status" value="1"/>
</dbReference>
<evidence type="ECO:0000256" key="1">
    <source>
        <dbReference type="ARBA" id="ARBA00010688"/>
    </source>
</evidence>
<gene>
    <name evidence="8" type="primary">pfkB</name>
    <name evidence="8" type="ORF">HMPREF9248_0996</name>
</gene>
<sequence length="336" mass="36382">MKGFLDFLSFLRHNKKGPFGKELVLIYTVTLNPALDYVMHPLTLDMGFTNRSSSEELLCGGNGINVSTLLNELHVVNVAFGIAAGFTGDYLIKTLQDSGVSANFVRLDEGFTRINVKLNGIVMTMCNGMGPNISQDKVDELLRRLECIAEGDTLILTGSIPKTLPEDIYDTIMHRLEGRGVRFVVDAPGALLMKSLPARPFLIKPNNHEVGRIFDAHPETPEDCIPYARQLHEQGAQNVIVSCGAHGSLLIDEHDEIHTCPTVKIQLENATGAGDSMVAGFVAKTQAGEDYESALRFASACGTATAASKGIATIDTITRVYKELEELIASSAASEK</sequence>
<keyword evidence="3" id="KW-0547">Nucleotide-binding</keyword>
<keyword evidence="5" id="KW-0067">ATP-binding</keyword>
<dbReference type="InterPro" id="IPR011611">
    <property type="entry name" value="PfkB_dom"/>
</dbReference>
<reference evidence="8 9" key="1">
    <citation type="submission" date="2010-08" db="EMBL/GenBank/DDBJ databases">
        <authorList>
            <person name="Durkin A.S."/>
            <person name="Madupu R."/>
            <person name="Torralba M."/>
            <person name="Gillis M."/>
            <person name="Methe B."/>
            <person name="Sutton G."/>
            <person name="Nelson K.E."/>
        </authorList>
    </citation>
    <scope>NUCLEOTIDE SEQUENCE [LARGE SCALE GENOMIC DNA]</scope>
    <source>
        <strain evidence="8 9">PB189-T1-4</strain>
    </source>
</reference>
<dbReference type="SUPFAM" id="SSF53613">
    <property type="entry name" value="Ribokinase-like"/>
    <property type="match status" value="1"/>
</dbReference>
<dbReference type="PIRSF" id="PIRSF000535">
    <property type="entry name" value="1PFK/6PFK/LacC"/>
    <property type="match status" value="1"/>
</dbReference>
<organism evidence="8 9">
    <name type="scientific">Fannyhessea vaginae PB189-T1-4</name>
    <dbReference type="NCBI Taxonomy" id="866774"/>
    <lineage>
        <taxon>Bacteria</taxon>
        <taxon>Bacillati</taxon>
        <taxon>Actinomycetota</taxon>
        <taxon>Coriobacteriia</taxon>
        <taxon>Coriobacteriales</taxon>
        <taxon>Atopobiaceae</taxon>
        <taxon>Fannyhessea</taxon>
    </lineage>
</organism>
<comment type="caution">
    <text evidence="8">The sequence shown here is derived from an EMBL/GenBank/DDBJ whole genome shotgun (WGS) entry which is preliminary data.</text>
</comment>
<evidence type="ECO:0000313" key="8">
    <source>
        <dbReference type="EMBL" id="EFL44265.1"/>
    </source>
</evidence>
<keyword evidence="2 6" id="KW-0808">Transferase</keyword>
<keyword evidence="9" id="KW-1185">Reference proteome</keyword>
<dbReference type="InterPro" id="IPR017583">
    <property type="entry name" value="Tagatose/fructose_Pkinase"/>
</dbReference>
<dbReference type="CDD" id="cd01164">
    <property type="entry name" value="FruK_PfkB_like"/>
    <property type="match status" value="1"/>
</dbReference>
<dbReference type="NCBIfam" id="TIGR03828">
    <property type="entry name" value="pfkB"/>
    <property type="match status" value="1"/>
</dbReference>
<evidence type="ECO:0000313" key="9">
    <source>
        <dbReference type="Proteomes" id="UP000004431"/>
    </source>
</evidence>
<evidence type="ECO:0000256" key="3">
    <source>
        <dbReference type="ARBA" id="ARBA00022741"/>
    </source>
</evidence>
<protein>
    <submittedName>
        <fullName evidence="8">1-phosphofructokinase</fullName>
        <ecNumber evidence="8">2.7.1.56</ecNumber>
    </submittedName>
</protein>